<feature type="domain" description="Type I restriction modification DNA specificity" evidence="4">
    <location>
        <begin position="108"/>
        <end position="194"/>
    </location>
</feature>
<reference evidence="5" key="1">
    <citation type="submission" date="2022-11" db="EMBL/GenBank/DDBJ databases">
        <title>Biodiversity and phylogenetic relationships of bacteria.</title>
        <authorList>
            <person name="Machado R.A.R."/>
            <person name="Bhat A."/>
            <person name="Loulou A."/>
            <person name="Kallel S."/>
        </authorList>
    </citation>
    <scope>NUCLEOTIDE SEQUENCE</scope>
    <source>
        <strain evidence="5">DSM 16503</strain>
    </source>
</reference>
<dbReference type="PANTHER" id="PTHR30408">
    <property type="entry name" value="TYPE-1 RESTRICTION ENZYME ECOKI SPECIFICITY PROTEIN"/>
    <property type="match status" value="1"/>
</dbReference>
<keyword evidence="3" id="KW-0238">DNA-binding</keyword>
<evidence type="ECO:0000256" key="2">
    <source>
        <dbReference type="ARBA" id="ARBA00022747"/>
    </source>
</evidence>
<proteinExistence type="inferred from homology"/>
<dbReference type="EMBL" id="JAPKNB010000006">
    <property type="protein sequence ID" value="MCX5565652.1"/>
    <property type="molecule type" value="Genomic_DNA"/>
</dbReference>
<keyword evidence="5" id="KW-0540">Nuclease</keyword>
<organism evidence="5 6">
    <name type="scientific">Alcaligenes phenolicus</name>
    <dbReference type="NCBI Taxonomy" id="232846"/>
    <lineage>
        <taxon>Bacteria</taxon>
        <taxon>Pseudomonadati</taxon>
        <taxon>Pseudomonadota</taxon>
        <taxon>Betaproteobacteria</taxon>
        <taxon>Burkholderiales</taxon>
        <taxon>Alcaligenaceae</taxon>
        <taxon>Alcaligenes</taxon>
    </lineage>
</organism>
<dbReference type="Proteomes" id="UP001208074">
    <property type="component" value="Unassembled WGS sequence"/>
</dbReference>
<accession>A0AAW5VSY1</accession>
<evidence type="ECO:0000313" key="5">
    <source>
        <dbReference type="EMBL" id="MCX5565652.1"/>
    </source>
</evidence>
<dbReference type="SUPFAM" id="SSF116734">
    <property type="entry name" value="DNA methylase specificity domain"/>
    <property type="match status" value="2"/>
</dbReference>
<evidence type="ECO:0000256" key="3">
    <source>
        <dbReference type="ARBA" id="ARBA00023125"/>
    </source>
</evidence>
<feature type="domain" description="Type I restriction modification DNA specificity" evidence="4">
    <location>
        <begin position="295"/>
        <end position="416"/>
    </location>
</feature>
<dbReference type="InterPro" id="IPR052021">
    <property type="entry name" value="Type-I_RS_S_subunit"/>
</dbReference>
<protein>
    <submittedName>
        <fullName evidence="5">Restriction endonuclease subunit S</fullName>
        <ecNumber evidence="5">3.1.21.-</ecNumber>
    </submittedName>
</protein>
<dbReference type="GO" id="GO:0009307">
    <property type="term" value="P:DNA restriction-modification system"/>
    <property type="evidence" value="ECO:0007669"/>
    <property type="project" value="UniProtKB-KW"/>
</dbReference>
<dbReference type="PANTHER" id="PTHR30408:SF12">
    <property type="entry name" value="TYPE I RESTRICTION ENZYME MJAVIII SPECIFICITY SUBUNIT"/>
    <property type="match status" value="1"/>
</dbReference>
<comment type="similarity">
    <text evidence="1">Belongs to the type-I restriction system S methylase family.</text>
</comment>
<gene>
    <name evidence="5" type="ORF">OSH02_09765</name>
</gene>
<keyword evidence="5" id="KW-0378">Hydrolase</keyword>
<comment type="caution">
    <text evidence="5">The sequence shown here is derived from an EMBL/GenBank/DDBJ whole genome shotgun (WGS) entry which is preliminary data.</text>
</comment>
<evidence type="ECO:0000256" key="1">
    <source>
        <dbReference type="ARBA" id="ARBA00010923"/>
    </source>
</evidence>
<dbReference type="GO" id="GO:0003677">
    <property type="term" value="F:DNA binding"/>
    <property type="evidence" value="ECO:0007669"/>
    <property type="project" value="UniProtKB-KW"/>
</dbReference>
<dbReference type="GO" id="GO:0016787">
    <property type="term" value="F:hydrolase activity"/>
    <property type="evidence" value="ECO:0007669"/>
    <property type="project" value="UniProtKB-KW"/>
</dbReference>
<dbReference type="InterPro" id="IPR044946">
    <property type="entry name" value="Restrct_endonuc_typeI_TRD_sf"/>
</dbReference>
<keyword evidence="5" id="KW-0255">Endonuclease</keyword>
<evidence type="ECO:0000313" key="6">
    <source>
        <dbReference type="Proteomes" id="UP001208074"/>
    </source>
</evidence>
<dbReference type="EC" id="3.1.21.-" evidence="5"/>
<dbReference type="Gene3D" id="3.90.220.20">
    <property type="entry name" value="DNA methylase specificity domains"/>
    <property type="match status" value="2"/>
</dbReference>
<dbReference type="CDD" id="cd17521">
    <property type="entry name" value="RMtype1_S_Sau13435ORF2165P_TRD2-CR2_like"/>
    <property type="match status" value="1"/>
</dbReference>
<sequence>MSYYKPYLTYEDSGVEWIGLVPAHWDLKPICQIASVNDNVLPESIAGDVSIRYVDISSVGYMDGIKQATEIKFSDAPSRARRKAVSGDVIVSTVRTYLKAVAAVTDEYADCVFSTGFAVLRARKLDQSFLKWAILSELLVQAIEAHSEGLSYPAINASTLAKLKVAVPPPEEQSLIAKVLDQETARIDTLIAKKTRFIELLKEKRQAVITKAVTKGLDDSVKMKDSGVEWLGSVPYHWKVVPLKHLLEGALQYGATESGETFIEEWPRYIRITDIDSHGRLRSEGAKSLAPSIAEPYLIKKWDILFARSGATVGKSFVYEGEDYKACFAGYMIRASVNPSLICSEYLYFYLQSHSYWEYIVGSQSQATIQNVSAEKYGALFVPLPPIEEQSNLLTFLKKTTSRVDELISRTERSIELLKEKRSALITAAVTGKIDVREAA</sequence>
<dbReference type="Pfam" id="PF01420">
    <property type="entry name" value="Methylase_S"/>
    <property type="match status" value="2"/>
</dbReference>
<name>A0AAW5VSY1_9BURK</name>
<dbReference type="AlphaFoldDB" id="A0AAW5VSY1"/>
<dbReference type="InterPro" id="IPR000055">
    <property type="entry name" value="Restrct_endonuc_typeI_TRD"/>
</dbReference>
<dbReference type="GO" id="GO:0004519">
    <property type="term" value="F:endonuclease activity"/>
    <property type="evidence" value="ECO:0007669"/>
    <property type="project" value="UniProtKB-KW"/>
</dbReference>
<keyword evidence="2" id="KW-0680">Restriction system</keyword>
<evidence type="ECO:0000259" key="4">
    <source>
        <dbReference type="Pfam" id="PF01420"/>
    </source>
</evidence>
<dbReference type="RefSeq" id="WP_051316478.1">
    <property type="nucleotide sequence ID" value="NZ_JAPKNB010000006.1"/>
</dbReference>